<comment type="caution">
    <text evidence="7">The sequence shown here is derived from an EMBL/GenBank/DDBJ whole genome shotgun (WGS) entry which is preliminary data.</text>
</comment>
<keyword evidence="5" id="KW-0472">Membrane</keyword>
<dbReference type="GO" id="GO:0015175">
    <property type="term" value="F:neutral L-amino acid transmembrane transporter activity"/>
    <property type="evidence" value="ECO:0007669"/>
    <property type="project" value="TreeGrafter"/>
</dbReference>
<dbReference type="GO" id="GO:0005886">
    <property type="term" value="C:plasma membrane"/>
    <property type="evidence" value="ECO:0007669"/>
    <property type="project" value="TreeGrafter"/>
</dbReference>
<dbReference type="Pfam" id="PF00375">
    <property type="entry name" value="SDF"/>
    <property type="match status" value="1"/>
</dbReference>
<dbReference type="InterPro" id="IPR001991">
    <property type="entry name" value="Na-dicarboxylate_symporter"/>
</dbReference>
<dbReference type="GO" id="GO:0005313">
    <property type="term" value="F:L-glutamate transmembrane transporter activity"/>
    <property type="evidence" value="ECO:0007669"/>
    <property type="project" value="TreeGrafter"/>
</dbReference>
<evidence type="ECO:0000256" key="3">
    <source>
        <dbReference type="ARBA" id="ARBA00022692"/>
    </source>
</evidence>
<evidence type="ECO:0000313" key="8">
    <source>
        <dbReference type="Proteomes" id="UP000275408"/>
    </source>
</evidence>
<name>A0A3M6V414_POCDA</name>
<dbReference type="Gene3D" id="1.10.3860.10">
    <property type="entry name" value="Sodium:dicarboxylate symporter"/>
    <property type="match status" value="1"/>
</dbReference>
<evidence type="ECO:0000256" key="5">
    <source>
        <dbReference type="ARBA" id="ARBA00023136"/>
    </source>
</evidence>
<comment type="similarity">
    <text evidence="6">Belongs to the dicarboxylate/amino acid:cation symporter (DAACS) (TC 2.A.23) family.</text>
</comment>
<evidence type="ECO:0000256" key="4">
    <source>
        <dbReference type="ARBA" id="ARBA00022989"/>
    </source>
</evidence>
<keyword evidence="4" id="KW-1133">Transmembrane helix</keyword>
<keyword evidence="2 6" id="KW-0813">Transport</keyword>
<dbReference type="EMBL" id="RCHS01000191">
    <property type="protein sequence ID" value="RMX60328.1"/>
    <property type="molecule type" value="Genomic_DNA"/>
</dbReference>
<dbReference type="InterPro" id="IPR036458">
    <property type="entry name" value="Na:dicarbo_symporter_sf"/>
</dbReference>
<evidence type="ECO:0000256" key="2">
    <source>
        <dbReference type="ARBA" id="ARBA00022448"/>
    </source>
</evidence>
<proteinExistence type="inferred from homology"/>
<evidence type="ECO:0000256" key="1">
    <source>
        <dbReference type="ARBA" id="ARBA00004141"/>
    </source>
</evidence>
<organism evidence="7 8">
    <name type="scientific">Pocillopora damicornis</name>
    <name type="common">Cauliflower coral</name>
    <name type="synonym">Millepora damicornis</name>
    <dbReference type="NCBI Taxonomy" id="46731"/>
    <lineage>
        <taxon>Eukaryota</taxon>
        <taxon>Metazoa</taxon>
        <taxon>Cnidaria</taxon>
        <taxon>Anthozoa</taxon>
        <taxon>Hexacorallia</taxon>
        <taxon>Scleractinia</taxon>
        <taxon>Astrocoeniina</taxon>
        <taxon>Pocilloporidae</taxon>
        <taxon>Pocillopora</taxon>
    </lineage>
</organism>
<dbReference type="GO" id="GO:0015501">
    <property type="term" value="F:glutamate:sodium symporter activity"/>
    <property type="evidence" value="ECO:0007669"/>
    <property type="project" value="TreeGrafter"/>
</dbReference>
<dbReference type="PANTHER" id="PTHR11958">
    <property type="entry name" value="SODIUM/DICARBOXYLATE SYMPORTER-RELATED"/>
    <property type="match status" value="1"/>
</dbReference>
<gene>
    <name evidence="7" type="ORF">pdam_00025015</name>
</gene>
<dbReference type="SUPFAM" id="SSF118215">
    <property type="entry name" value="Proton glutamate symport protein"/>
    <property type="match status" value="1"/>
</dbReference>
<dbReference type="InterPro" id="IPR050746">
    <property type="entry name" value="DAACS"/>
</dbReference>
<evidence type="ECO:0000313" key="7">
    <source>
        <dbReference type="EMBL" id="RMX60328.1"/>
    </source>
</evidence>
<dbReference type="PANTHER" id="PTHR11958:SF63">
    <property type="entry name" value="AMINO ACID TRANSPORTER"/>
    <property type="match status" value="1"/>
</dbReference>
<keyword evidence="8" id="KW-1185">Reference proteome</keyword>
<keyword evidence="6" id="KW-0769">Symport</keyword>
<dbReference type="Proteomes" id="UP000275408">
    <property type="component" value="Unassembled WGS sequence"/>
</dbReference>
<dbReference type="OrthoDB" id="5877963at2759"/>
<evidence type="ECO:0000256" key="6">
    <source>
        <dbReference type="RuleBase" id="RU361216"/>
    </source>
</evidence>
<keyword evidence="3" id="KW-0812">Transmembrane</keyword>
<reference evidence="7 8" key="1">
    <citation type="journal article" date="2018" name="Sci. Rep.">
        <title>Comparative analysis of the Pocillopora damicornis genome highlights role of immune system in coral evolution.</title>
        <authorList>
            <person name="Cunning R."/>
            <person name="Bay R.A."/>
            <person name="Gillette P."/>
            <person name="Baker A.C."/>
            <person name="Traylor-Knowles N."/>
        </authorList>
    </citation>
    <scope>NUCLEOTIDE SEQUENCE [LARGE SCALE GENOMIC DNA]</scope>
    <source>
        <strain evidence="7">RSMAS</strain>
        <tissue evidence="7">Whole animal</tissue>
    </source>
</reference>
<accession>A0A3M6V414</accession>
<dbReference type="AlphaFoldDB" id="A0A3M6V414"/>
<sequence length="157" mass="17655">YSPIGVCSLIAARVARMVTSWDQCRKLACLWSQTLLAHLSTPWFFYRSFTSLLRGRIHMPFKGLRDTPKTALSIAFSAAMLPTTLRCVEENNRIDPRISRFLLPLGATINMDGSDLNRQVLLIFVAQLNDRSKCGKICHNMVSTACKIHTNLVPAFL</sequence>
<feature type="non-terminal residue" evidence="7">
    <location>
        <position position="1"/>
    </location>
</feature>
<protein>
    <recommendedName>
        <fullName evidence="6">Amino acid transporter</fullName>
    </recommendedName>
</protein>
<comment type="subcellular location">
    <subcellularLocation>
        <location evidence="1 6">Membrane</location>
        <topology evidence="1 6">Multi-pass membrane protein</topology>
    </subcellularLocation>
</comment>